<gene>
    <name evidence="2" type="ORF">MYCIT1_LOCUS20842</name>
</gene>
<dbReference type="EMBL" id="CAVNYO010000399">
    <property type="protein sequence ID" value="CAK5273975.1"/>
    <property type="molecule type" value="Genomic_DNA"/>
</dbReference>
<reference evidence="2" key="1">
    <citation type="submission" date="2023-11" db="EMBL/GenBank/DDBJ databases">
        <authorList>
            <person name="De Vega J J."/>
            <person name="De Vega J J."/>
        </authorList>
    </citation>
    <scope>NUCLEOTIDE SEQUENCE</scope>
</reference>
<sequence>MHFELPIPGAEAMYHPPSMPWSELTRLPNIRPFLGWKAYPLVTYQDWMNKFTSENLPVYDRQPCRPEFEYHGVINDGAHQGGFVSVDTHTLVMSPSGLRSGQYHHEKRDPQWTFFENVQEAPAPRQSFGFYRSVVDLGAPARGQAWDLFLAMREPMIKGDTRPGILILASKTYQFSIPPGYRPFDAKWTAACECSSLVKVGDYRIPESGCIEFRDSVPSGSNDQSDDSFQVLSGAGDGIYPVEIIRDADGNVVCVKVRFDGQGERTHGGQSALDNTFERGPFLGSSAADTAAPTSGLKTRRKSAGDVLQMTKGFLNEMRIAARDVF</sequence>
<dbReference type="Proteomes" id="UP001295794">
    <property type="component" value="Unassembled WGS sequence"/>
</dbReference>
<proteinExistence type="predicted"/>
<dbReference type="AlphaFoldDB" id="A0AAD2HEW9"/>
<evidence type="ECO:0000313" key="2">
    <source>
        <dbReference type="EMBL" id="CAK5273975.1"/>
    </source>
</evidence>
<evidence type="ECO:0000313" key="3">
    <source>
        <dbReference type="Proteomes" id="UP001295794"/>
    </source>
</evidence>
<protein>
    <submittedName>
        <fullName evidence="2">Uncharacterized protein</fullName>
    </submittedName>
</protein>
<feature type="region of interest" description="Disordered" evidence="1">
    <location>
        <begin position="284"/>
        <end position="303"/>
    </location>
</feature>
<keyword evidence="3" id="KW-1185">Reference proteome</keyword>
<organism evidence="2 3">
    <name type="scientific">Mycena citricolor</name>
    <dbReference type="NCBI Taxonomy" id="2018698"/>
    <lineage>
        <taxon>Eukaryota</taxon>
        <taxon>Fungi</taxon>
        <taxon>Dikarya</taxon>
        <taxon>Basidiomycota</taxon>
        <taxon>Agaricomycotina</taxon>
        <taxon>Agaricomycetes</taxon>
        <taxon>Agaricomycetidae</taxon>
        <taxon>Agaricales</taxon>
        <taxon>Marasmiineae</taxon>
        <taxon>Mycenaceae</taxon>
        <taxon>Mycena</taxon>
    </lineage>
</organism>
<name>A0AAD2HEW9_9AGAR</name>
<evidence type="ECO:0000256" key="1">
    <source>
        <dbReference type="SAM" id="MobiDB-lite"/>
    </source>
</evidence>
<comment type="caution">
    <text evidence="2">The sequence shown here is derived from an EMBL/GenBank/DDBJ whole genome shotgun (WGS) entry which is preliminary data.</text>
</comment>
<accession>A0AAD2HEW9</accession>